<sequence>MRQANRWQQRSGVSMRSQEVRDGLRRGVDEGRKVTLHVGAAVSSSRTFEVLQYVLSTETIVWYLVMHFASLSLAVRRHDAIIIGPPQRGRANGSDGRFLVAGPASANCGPAPATGQRSHSPEPAIPTPEIGGASSEVANRERRTRHCQGACNLLTPHSDTSTSRVSSWPCGCEMMGTLGSKR</sequence>
<dbReference type="Proteomes" id="UP000799640">
    <property type="component" value="Unassembled WGS sequence"/>
</dbReference>
<organism evidence="2 3">
    <name type="scientific">Trichodelitschia bisporula</name>
    <dbReference type="NCBI Taxonomy" id="703511"/>
    <lineage>
        <taxon>Eukaryota</taxon>
        <taxon>Fungi</taxon>
        <taxon>Dikarya</taxon>
        <taxon>Ascomycota</taxon>
        <taxon>Pezizomycotina</taxon>
        <taxon>Dothideomycetes</taxon>
        <taxon>Dothideomycetes incertae sedis</taxon>
        <taxon>Phaeotrichales</taxon>
        <taxon>Phaeotrichaceae</taxon>
        <taxon>Trichodelitschia</taxon>
    </lineage>
</organism>
<dbReference type="AlphaFoldDB" id="A0A6G1HS57"/>
<evidence type="ECO:0000313" key="2">
    <source>
        <dbReference type="EMBL" id="KAF2398741.1"/>
    </source>
</evidence>
<gene>
    <name evidence="2" type="ORF">EJ06DRAFT_90371</name>
</gene>
<reference evidence="2" key="1">
    <citation type="journal article" date="2020" name="Stud. Mycol.">
        <title>101 Dothideomycetes genomes: a test case for predicting lifestyles and emergence of pathogens.</title>
        <authorList>
            <person name="Haridas S."/>
            <person name="Albert R."/>
            <person name="Binder M."/>
            <person name="Bloem J."/>
            <person name="Labutti K."/>
            <person name="Salamov A."/>
            <person name="Andreopoulos B."/>
            <person name="Baker S."/>
            <person name="Barry K."/>
            <person name="Bills G."/>
            <person name="Bluhm B."/>
            <person name="Cannon C."/>
            <person name="Castanera R."/>
            <person name="Culley D."/>
            <person name="Daum C."/>
            <person name="Ezra D."/>
            <person name="Gonzalez J."/>
            <person name="Henrissat B."/>
            <person name="Kuo A."/>
            <person name="Liang C."/>
            <person name="Lipzen A."/>
            <person name="Lutzoni F."/>
            <person name="Magnuson J."/>
            <person name="Mondo S."/>
            <person name="Nolan M."/>
            <person name="Ohm R."/>
            <person name="Pangilinan J."/>
            <person name="Park H.-J."/>
            <person name="Ramirez L."/>
            <person name="Alfaro M."/>
            <person name="Sun H."/>
            <person name="Tritt A."/>
            <person name="Yoshinaga Y."/>
            <person name="Zwiers L.-H."/>
            <person name="Turgeon B."/>
            <person name="Goodwin S."/>
            <person name="Spatafora J."/>
            <person name="Crous P."/>
            <person name="Grigoriev I."/>
        </authorList>
    </citation>
    <scope>NUCLEOTIDE SEQUENCE</scope>
    <source>
        <strain evidence="2">CBS 262.69</strain>
    </source>
</reference>
<evidence type="ECO:0000313" key="3">
    <source>
        <dbReference type="Proteomes" id="UP000799640"/>
    </source>
</evidence>
<dbReference type="EMBL" id="ML996699">
    <property type="protein sequence ID" value="KAF2398741.1"/>
    <property type="molecule type" value="Genomic_DNA"/>
</dbReference>
<keyword evidence="3" id="KW-1185">Reference proteome</keyword>
<accession>A0A6G1HS57</accession>
<name>A0A6G1HS57_9PEZI</name>
<feature type="compositionally biased region" description="Polar residues" evidence="1">
    <location>
        <begin position="1"/>
        <end position="17"/>
    </location>
</feature>
<feature type="region of interest" description="Disordered" evidence="1">
    <location>
        <begin position="1"/>
        <end position="26"/>
    </location>
</feature>
<proteinExistence type="predicted"/>
<evidence type="ECO:0000256" key="1">
    <source>
        <dbReference type="SAM" id="MobiDB-lite"/>
    </source>
</evidence>
<feature type="region of interest" description="Disordered" evidence="1">
    <location>
        <begin position="109"/>
        <end position="141"/>
    </location>
</feature>
<protein>
    <submittedName>
        <fullName evidence="2">Uncharacterized protein</fullName>
    </submittedName>
</protein>